<dbReference type="PIRSF" id="PIRSF000103">
    <property type="entry name" value="HIBADH"/>
    <property type="match status" value="1"/>
</dbReference>
<dbReference type="InterPro" id="IPR006115">
    <property type="entry name" value="6PGDH_NADP-bd"/>
</dbReference>
<dbReference type="AlphaFoldDB" id="A0A158KAW6"/>
<dbReference type="InterPro" id="IPR013328">
    <property type="entry name" value="6PGD_dom2"/>
</dbReference>
<dbReference type="InterPro" id="IPR015815">
    <property type="entry name" value="HIBADH-related"/>
</dbReference>
<evidence type="ECO:0000259" key="5">
    <source>
        <dbReference type="Pfam" id="PF14833"/>
    </source>
</evidence>
<dbReference type="Pfam" id="PF14833">
    <property type="entry name" value="NAD_binding_11"/>
    <property type="match status" value="1"/>
</dbReference>
<dbReference type="Pfam" id="PF03446">
    <property type="entry name" value="NAD_binding_2"/>
    <property type="match status" value="1"/>
</dbReference>
<dbReference type="PANTHER" id="PTHR43060:SF15">
    <property type="entry name" value="3-HYDROXYISOBUTYRATE DEHYDROGENASE-LIKE 1, MITOCHONDRIAL-RELATED"/>
    <property type="match status" value="1"/>
</dbReference>
<feature type="active site" evidence="3">
    <location>
        <position position="178"/>
    </location>
</feature>
<dbReference type="GO" id="GO:0016491">
    <property type="term" value="F:oxidoreductase activity"/>
    <property type="evidence" value="ECO:0007669"/>
    <property type="project" value="UniProtKB-KW"/>
</dbReference>
<dbReference type="Gene3D" id="1.10.1040.10">
    <property type="entry name" value="N-(1-d-carboxylethyl)-l-norvaline Dehydrogenase, domain 2"/>
    <property type="match status" value="1"/>
</dbReference>
<feature type="domain" description="3-hydroxyisobutyrate dehydrogenase-like NAD-binding" evidence="5">
    <location>
        <begin position="172"/>
        <end position="291"/>
    </location>
</feature>
<accession>A0A158KAW6</accession>
<dbReference type="OrthoDB" id="9777604at2"/>
<name>A0A158KAW6_9BURK</name>
<organism evidence="6 7">
    <name type="scientific">Caballeronia arvi</name>
    <dbReference type="NCBI Taxonomy" id="1777135"/>
    <lineage>
        <taxon>Bacteria</taxon>
        <taxon>Pseudomonadati</taxon>
        <taxon>Pseudomonadota</taxon>
        <taxon>Betaproteobacteria</taxon>
        <taxon>Burkholderiales</taxon>
        <taxon>Burkholderiaceae</taxon>
        <taxon>Caballeronia</taxon>
    </lineage>
</organism>
<dbReference type="Proteomes" id="UP000055019">
    <property type="component" value="Unassembled WGS sequence"/>
</dbReference>
<sequence length="295" mass="30518">MEQTGQTNQRIGVSGLGVMGTAIAQRLLQCGHTVTITSRRPAAAAALLEAGAQWAESPAGIAANCDAVIVSANNASQVESIVFGENGLASAGGRGLLVIDMSTIAPDQTVAFAARAAELGMGWVDAPLSGGEPAAREGRLTLFLGGEPSHVEKATAILSSLSNRMTHLGPAGSGQTVKVINQVLVGIGLFALSESASLAGAANLDPQRVVDALTGGRADSVILREFFVKFANRDYTPTGRIANMLKDMQNAQDLGRSVGLPLPFTSLATDLNRWLVSRGLGDADIAATMEFYRST</sequence>
<protein>
    <submittedName>
        <fullName evidence="6">2-hydroxy-3-oxopropionate reductase</fullName>
    </submittedName>
</protein>
<keyword evidence="2" id="KW-0520">NAD</keyword>
<evidence type="ECO:0000256" key="2">
    <source>
        <dbReference type="ARBA" id="ARBA00023027"/>
    </source>
</evidence>
<dbReference type="EMBL" id="FCOM02000028">
    <property type="protein sequence ID" value="SAL77853.1"/>
    <property type="molecule type" value="Genomic_DNA"/>
</dbReference>
<dbReference type="Gene3D" id="3.40.50.720">
    <property type="entry name" value="NAD(P)-binding Rossmann-like Domain"/>
    <property type="match status" value="1"/>
</dbReference>
<evidence type="ECO:0000313" key="7">
    <source>
        <dbReference type="Proteomes" id="UP000055019"/>
    </source>
</evidence>
<keyword evidence="7" id="KW-1185">Reference proteome</keyword>
<dbReference type="PANTHER" id="PTHR43060">
    <property type="entry name" value="3-HYDROXYISOBUTYRATE DEHYDROGENASE-LIKE 1, MITOCHONDRIAL-RELATED"/>
    <property type="match status" value="1"/>
</dbReference>
<dbReference type="InterPro" id="IPR029154">
    <property type="entry name" value="HIBADH-like_NADP-bd"/>
</dbReference>
<dbReference type="GO" id="GO:0050661">
    <property type="term" value="F:NADP binding"/>
    <property type="evidence" value="ECO:0007669"/>
    <property type="project" value="InterPro"/>
</dbReference>
<proteinExistence type="predicted"/>
<evidence type="ECO:0000313" key="6">
    <source>
        <dbReference type="EMBL" id="SAL77853.1"/>
    </source>
</evidence>
<comment type="caution">
    <text evidence="6">The sequence shown here is derived from an EMBL/GenBank/DDBJ whole genome shotgun (WGS) entry which is preliminary data.</text>
</comment>
<dbReference type="GO" id="GO:0051287">
    <property type="term" value="F:NAD binding"/>
    <property type="evidence" value="ECO:0007669"/>
    <property type="project" value="InterPro"/>
</dbReference>
<evidence type="ECO:0000256" key="1">
    <source>
        <dbReference type="ARBA" id="ARBA00023002"/>
    </source>
</evidence>
<dbReference type="RefSeq" id="WP_143749313.1">
    <property type="nucleotide sequence ID" value="NZ_FCOM02000028.1"/>
</dbReference>
<evidence type="ECO:0000256" key="3">
    <source>
        <dbReference type="PIRSR" id="PIRSR000103-1"/>
    </source>
</evidence>
<dbReference type="InterPro" id="IPR036291">
    <property type="entry name" value="NAD(P)-bd_dom_sf"/>
</dbReference>
<keyword evidence="1" id="KW-0560">Oxidoreductase</keyword>
<dbReference type="InterPro" id="IPR008927">
    <property type="entry name" value="6-PGluconate_DH-like_C_sf"/>
</dbReference>
<dbReference type="SUPFAM" id="SSF51735">
    <property type="entry name" value="NAD(P)-binding Rossmann-fold domains"/>
    <property type="match status" value="1"/>
</dbReference>
<feature type="domain" description="6-phosphogluconate dehydrogenase NADP-binding" evidence="4">
    <location>
        <begin position="10"/>
        <end position="169"/>
    </location>
</feature>
<gene>
    <name evidence="6" type="ORF">AWB74_05242</name>
</gene>
<reference evidence="6" key="1">
    <citation type="submission" date="2016-01" db="EMBL/GenBank/DDBJ databases">
        <authorList>
            <person name="Peeters C."/>
        </authorList>
    </citation>
    <scope>NUCLEOTIDE SEQUENCE [LARGE SCALE GENOMIC DNA]</scope>
    <source>
        <strain evidence="6">LMG 29317</strain>
    </source>
</reference>
<evidence type="ECO:0000259" key="4">
    <source>
        <dbReference type="Pfam" id="PF03446"/>
    </source>
</evidence>
<dbReference type="SUPFAM" id="SSF48179">
    <property type="entry name" value="6-phosphogluconate dehydrogenase C-terminal domain-like"/>
    <property type="match status" value="1"/>
</dbReference>